<dbReference type="InterPro" id="IPR035986">
    <property type="entry name" value="PKD_dom_sf"/>
</dbReference>
<gene>
    <name evidence="8" type="ORF">SAMN04488057_11552</name>
</gene>
<feature type="region of interest" description="Disordered" evidence="5">
    <location>
        <begin position="270"/>
        <end position="291"/>
    </location>
</feature>
<feature type="chain" id="PRO_5012455425" evidence="6">
    <location>
        <begin position="22"/>
        <end position="1144"/>
    </location>
</feature>
<dbReference type="EMBL" id="FRCY01000015">
    <property type="protein sequence ID" value="SHN26951.1"/>
    <property type="molecule type" value="Genomic_DNA"/>
</dbReference>
<dbReference type="InterPro" id="IPR000601">
    <property type="entry name" value="PKD_dom"/>
</dbReference>
<dbReference type="NCBIfam" id="TIGR04183">
    <property type="entry name" value="Por_Secre_tail"/>
    <property type="match status" value="1"/>
</dbReference>
<dbReference type="PRINTS" id="PR00723">
    <property type="entry name" value="SUBTILISIN"/>
</dbReference>
<dbReference type="CDD" id="cd00146">
    <property type="entry name" value="PKD"/>
    <property type="match status" value="1"/>
</dbReference>
<evidence type="ECO:0000256" key="3">
    <source>
        <dbReference type="ARBA" id="ARBA00022825"/>
    </source>
</evidence>
<comment type="similarity">
    <text evidence="4">Belongs to the peptidase S8 family.</text>
</comment>
<evidence type="ECO:0000256" key="2">
    <source>
        <dbReference type="ARBA" id="ARBA00022801"/>
    </source>
</evidence>
<dbReference type="PANTHER" id="PTHR43399">
    <property type="entry name" value="SUBTILISIN-RELATED"/>
    <property type="match status" value="1"/>
</dbReference>
<dbReference type="Pfam" id="PF00082">
    <property type="entry name" value="Peptidase_S8"/>
    <property type="match status" value="1"/>
</dbReference>
<feature type="signal peptide" evidence="6">
    <location>
        <begin position="1"/>
        <end position="21"/>
    </location>
</feature>
<protein>
    <submittedName>
        <fullName evidence="8">Por secretion system C-terminal sorting domain-containing protein</fullName>
    </submittedName>
</protein>
<dbReference type="STRING" id="388280.SAMN04488057_11552"/>
<dbReference type="OrthoDB" id="9792152at2"/>
<dbReference type="Gene3D" id="3.40.50.200">
    <property type="entry name" value="Peptidase S8/S53 domain"/>
    <property type="match status" value="1"/>
</dbReference>
<dbReference type="PROSITE" id="PS00138">
    <property type="entry name" value="SUBTILASE_SER"/>
    <property type="match status" value="1"/>
</dbReference>
<dbReference type="Proteomes" id="UP000184513">
    <property type="component" value="Unassembled WGS sequence"/>
</dbReference>
<keyword evidence="6" id="KW-0732">Signal</keyword>
<dbReference type="RefSeq" id="WP_073097007.1">
    <property type="nucleotide sequence ID" value="NZ_FRCY01000015.1"/>
</dbReference>
<feature type="compositionally biased region" description="Basic and acidic residues" evidence="5">
    <location>
        <begin position="270"/>
        <end position="280"/>
    </location>
</feature>
<dbReference type="InterPro" id="IPR022409">
    <property type="entry name" value="PKD/Chitinase_dom"/>
</dbReference>
<dbReference type="InterPro" id="IPR036852">
    <property type="entry name" value="Peptidase_S8/S53_dom_sf"/>
</dbReference>
<organism evidence="8 9">
    <name type="scientific">Cyclobacterium lianum</name>
    <dbReference type="NCBI Taxonomy" id="388280"/>
    <lineage>
        <taxon>Bacteria</taxon>
        <taxon>Pseudomonadati</taxon>
        <taxon>Bacteroidota</taxon>
        <taxon>Cytophagia</taxon>
        <taxon>Cytophagales</taxon>
        <taxon>Cyclobacteriaceae</taxon>
        <taxon>Cyclobacterium</taxon>
    </lineage>
</organism>
<keyword evidence="2" id="KW-0378">Hydrolase</keyword>
<evidence type="ECO:0000313" key="8">
    <source>
        <dbReference type="EMBL" id="SHN26951.1"/>
    </source>
</evidence>
<evidence type="ECO:0000256" key="4">
    <source>
        <dbReference type="PROSITE-ProRule" id="PRU01240"/>
    </source>
</evidence>
<evidence type="ECO:0000256" key="6">
    <source>
        <dbReference type="SAM" id="SignalP"/>
    </source>
</evidence>
<evidence type="ECO:0000259" key="7">
    <source>
        <dbReference type="PROSITE" id="PS50093"/>
    </source>
</evidence>
<dbReference type="SUPFAM" id="SSF52743">
    <property type="entry name" value="Subtilisin-like"/>
    <property type="match status" value="1"/>
</dbReference>
<feature type="domain" description="PKD" evidence="7">
    <location>
        <begin position="926"/>
        <end position="983"/>
    </location>
</feature>
<dbReference type="AlphaFoldDB" id="A0A1M7Q8I3"/>
<dbReference type="SUPFAM" id="SSF49785">
    <property type="entry name" value="Galactose-binding domain-like"/>
    <property type="match status" value="1"/>
</dbReference>
<dbReference type="InterPro" id="IPR008979">
    <property type="entry name" value="Galactose-bd-like_sf"/>
</dbReference>
<evidence type="ECO:0000256" key="5">
    <source>
        <dbReference type="SAM" id="MobiDB-lite"/>
    </source>
</evidence>
<dbReference type="GO" id="GO:0006508">
    <property type="term" value="P:proteolysis"/>
    <property type="evidence" value="ECO:0007669"/>
    <property type="project" value="UniProtKB-KW"/>
</dbReference>
<dbReference type="InterPro" id="IPR051048">
    <property type="entry name" value="Peptidase_S8/S53_subtilisin"/>
</dbReference>
<dbReference type="SMART" id="SM00089">
    <property type="entry name" value="PKD"/>
    <property type="match status" value="1"/>
</dbReference>
<dbReference type="SUPFAM" id="SSF49299">
    <property type="entry name" value="PKD domain"/>
    <property type="match status" value="1"/>
</dbReference>
<keyword evidence="9" id="KW-1185">Reference proteome</keyword>
<dbReference type="CDD" id="cd04842">
    <property type="entry name" value="Peptidases_S8_Kp43_protease"/>
    <property type="match status" value="1"/>
</dbReference>
<dbReference type="InterPro" id="IPR000209">
    <property type="entry name" value="Peptidase_S8/S53_dom"/>
</dbReference>
<accession>A0A1M7Q8I3</accession>
<evidence type="ECO:0000313" key="9">
    <source>
        <dbReference type="Proteomes" id="UP000184513"/>
    </source>
</evidence>
<comment type="caution">
    <text evidence="4">Lacks conserved residue(s) required for the propagation of feature annotation.</text>
</comment>
<dbReference type="Gene3D" id="2.60.120.380">
    <property type="match status" value="1"/>
</dbReference>
<dbReference type="InterPro" id="IPR015500">
    <property type="entry name" value="Peptidase_S8_subtilisin-rel"/>
</dbReference>
<dbReference type="InterPro" id="IPR034058">
    <property type="entry name" value="TagA/B/C/D_pept_dom"/>
</dbReference>
<dbReference type="InterPro" id="IPR026444">
    <property type="entry name" value="Secre_tail"/>
</dbReference>
<dbReference type="PROSITE" id="PS50093">
    <property type="entry name" value="PKD"/>
    <property type="match status" value="1"/>
</dbReference>
<evidence type="ECO:0000256" key="1">
    <source>
        <dbReference type="ARBA" id="ARBA00022670"/>
    </source>
</evidence>
<dbReference type="Gene3D" id="2.60.40.10">
    <property type="entry name" value="Immunoglobulins"/>
    <property type="match status" value="1"/>
</dbReference>
<reference evidence="8 9" key="1">
    <citation type="submission" date="2016-11" db="EMBL/GenBank/DDBJ databases">
        <authorList>
            <person name="Jaros S."/>
            <person name="Januszkiewicz K."/>
            <person name="Wedrychowicz H."/>
        </authorList>
    </citation>
    <scope>NUCLEOTIDE SEQUENCE [LARGE SCALE GENOMIC DNA]</scope>
    <source>
        <strain evidence="8 9">CGMCC 1.6102</strain>
    </source>
</reference>
<name>A0A1M7Q8I3_9BACT</name>
<dbReference type="GO" id="GO:0004252">
    <property type="term" value="F:serine-type endopeptidase activity"/>
    <property type="evidence" value="ECO:0007669"/>
    <property type="project" value="InterPro"/>
</dbReference>
<dbReference type="InterPro" id="IPR023828">
    <property type="entry name" value="Peptidase_S8_Ser-AS"/>
</dbReference>
<keyword evidence="1" id="KW-0645">Protease</keyword>
<dbReference type="PROSITE" id="PS51892">
    <property type="entry name" value="SUBTILASE"/>
    <property type="match status" value="1"/>
</dbReference>
<sequence>MRKLIALTLLLLVAKAGFIQAQEGMRQVRSEVFQRLQDNVRRYSLKPEEKSVIAEAMGIPLVMDLADQRVAVFQYLDDDNHPVYYTTHNLNAAAATGTNSLQAGGNLNLNLSGTDMIIGIYDQTRPKANHNEFGNRVTQIDGSTEEISNHATHVTGTILAAGNNRNAAGMAREAIGWAFNWDADISKMTQNSYDPDLNPGGHLISNHSYGFLMGWYRDSNNNWTWAGNEGISASEDYRFGFYTNKSRQIDELAFAKPFYTIIWAAGNDRSDVGDGSRDADGPDDSIGPEGVAKNSLTIGAVSLQGDYTGPSDVNMSSFSSWGPVDDGRIKPDLVGMGVNVFSSAIQGENGADSYATLSGTSMATPNVSGSLLLVQELYRNRNAGRYMLSATLKALAIQTAREAGMNPGPDYMHGWGLLDTEAAANMIIDEDGSSKIIRELNLQQGETYEFEFISNGVDPIKTTIAWTDPAGTSPALSVNPTDLMLVNDLDLRIIDENGNTFFPWTLNPRDGSSAIASRNGDNFRDNVEQVSIENPNPQRYTVRVSHKGDLANSQQPYSLVFSAGVSDGQANTLYWIGTDGNWDNPNNWSENSSGPSANIIPDEGTRVVIDRPLAGQTISLSENTDVFSLNIFGQEPLVLDLNQNELLIRNGFRSSNNLTNVRNGLIHFEGTDQNENILDFGQLDFSDVNVWFDEGRWRVLSMPGINELEISEAVVEFGMERLLVNEVELSSGTRIRGGLTTVEFKSLFRANPGVELPAALNMVFTGENGVYEDFSISPIRRLVNLGGNLQVNASGNIARLELNGETQLNQDMTHVGVLDLTGGSALRIGDGLSLLVEEGIEHGDAPGGQTIISSPGKAILIHEPYRKYCFEGLNVQNVDLQGESVINLGPQSTVINAANWSNILCENVLLANFNVAFNCAGGLAEFENLSEGNITAYNWDFGGLGTSTATDPTFIFNNPRTYTISLEISGPGGVNRYEKSVVINPNSLRRPEIVANGSQLSSRIPASSYQWYRDGEPIEGARERSYMVADGGAYQVAVIDDQCNRLSAVVVVSSSGEDIFSGRSGYAIGPNPVAEKLSLFVNNSYMGEIDVRVFDGAGRLKQQVKFDKERQGMEFVLDFVYTQGLYLIQVQAGKEVQTFKVMKE</sequence>
<dbReference type="PANTHER" id="PTHR43399:SF5">
    <property type="entry name" value="PEPTIDASE S8 FAMILY WITH PROTEASE-ASSOCIATED DOMAIN"/>
    <property type="match status" value="1"/>
</dbReference>
<keyword evidence="3" id="KW-0720">Serine protease</keyword>
<dbReference type="InterPro" id="IPR013783">
    <property type="entry name" value="Ig-like_fold"/>
</dbReference>
<proteinExistence type="inferred from homology"/>